<accession>A0A5B9QGJ8</accession>
<evidence type="ECO:0008006" key="4">
    <source>
        <dbReference type="Google" id="ProtNLM"/>
    </source>
</evidence>
<evidence type="ECO:0000313" key="3">
    <source>
        <dbReference type="Proteomes" id="UP000323917"/>
    </source>
</evidence>
<keyword evidence="3" id="KW-1185">Reference proteome</keyword>
<evidence type="ECO:0000313" key="2">
    <source>
        <dbReference type="EMBL" id="QEG36702.1"/>
    </source>
</evidence>
<dbReference type="AlphaFoldDB" id="A0A5B9QGJ8"/>
<feature type="chain" id="PRO_5022672934" description="PEP-CTERM protein-sorting domain-containing protein" evidence="1">
    <location>
        <begin position="30"/>
        <end position="433"/>
    </location>
</feature>
<dbReference type="Proteomes" id="UP000323917">
    <property type="component" value="Chromosome"/>
</dbReference>
<sequence precursor="true">MQISAFRCRFLQALVFVFCHVSAVASVHAIQITLDYTLDENNENWFDLGTSTGQARRASLDSAAAFLSAIITNNDWTDLTSLNGSIGFSDIQASSIVDLSGNVVQGSAESDGQGYSYTLSTSNRSSVAANEYVIYVGAFSFDSGTTAHAKGGWDGYDSRNAAGAAGSEFNTWGGRVYFDTGDNWYAGHDPGVNPVDDYGIQDPNKTPTTDISTDNWDWHTTSLKWNGFDLRTVDPTAIGKSDLYSTGLHEMIHALGATSTNLEDDDLVGVDDEGNLIGTNLVAEYGGPVPKSSTGHFASSIQSEVWSSAGIISEVSLDPNSTDGARKYLTRLDAALLRDLGYQVLYQFNPADFNFDGLVNTSDLAQWQAAYGLDSTADADNDGDSDGADFLAWQREIQSLAAPSASSVTVPEPSALVLLAAAALLCRRRVPKS</sequence>
<protein>
    <recommendedName>
        <fullName evidence="4">PEP-CTERM protein-sorting domain-containing protein</fullName>
    </recommendedName>
</protein>
<name>A0A5B9QGJ8_9BACT</name>
<dbReference type="KEGG" id="bgok:Pr1d_40380"/>
<keyword evidence="1" id="KW-0732">Signal</keyword>
<gene>
    <name evidence="2" type="ORF">Pr1d_40380</name>
</gene>
<dbReference type="OrthoDB" id="8198236at2"/>
<organism evidence="2 3">
    <name type="scientific">Bythopirellula goksoeyrii</name>
    <dbReference type="NCBI Taxonomy" id="1400387"/>
    <lineage>
        <taxon>Bacteria</taxon>
        <taxon>Pseudomonadati</taxon>
        <taxon>Planctomycetota</taxon>
        <taxon>Planctomycetia</taxon>
        <taxon>Pirellulales</taxon>
        <taxon>Lacipirellulaceae</taxon>
        <taxon>Bythopirellula</taxon>
    </lineage>
</organism>
<proteinExistence type="predicted"/>
<evidence type="ECO:0000256" key="1">
    <source>
        <dbReference type="SAM" id="SignalP"/>
    </source>
</evidence>
<reference evidence="2 3" key="1">
    <citation type="submission" date="2019-08" db="EMBL/GenBank/DDBJ databases">
        <title>Deep-cultivation of Planctomycetes and their phenomic and genomic characterization uncovers novel biology.</title>
        <authorList>
            <person name="Wiegand S."/>
            <person name="Jogler M."/>
            <person name="Boedeker C."/>
            <person name="Pinto D."/>
            <person name="Vollmers J."/>
            <person name="Rivas-Marin E."/>
            <person name="Kohn T."/>
            <person name="Peeters S.H."/>
            <person name="Heuer A."/>
            <person name="Rast P."/>
            <person name="Oberbeckmann S."/>
            <person name="Bunk B."/>
            <person name="Jeske O."/>
            <person name="Meyerdierks A."/>
            <person name="Storesund J.E."/>
            <person name="Kallscheuer N."/>
            <person name="Luecker S."/>
            <person name="Lage O.M."/>
            <person name="Pohl T."/>
            <person name="Merkel B.J."/>
            <person name="Hornburger P."/>
            <person name="Mueller R.-W."/>
            <person name="Bruemmer F."/>
            <person name="Labrenz M."/>
            <person name="Spormann A.M."/>
            <person name="Op den Camp H."/>
            <person name="Overmann J."/>
            <person name="Amann R."/>
            <person name="Jetten M.S.M."/>
            <person name="Mascher T."/>
            <person name="Medema M.H."/>
            <person name="Devos D.P."/>
            <person name="Kaster A.-K."/>
            <person name="Ovreas L."/>
            <person name="Rohde M."/>
            <person name="Galperin M.Y."/>
            <person name="Jogler C."/>
        </authorList>
    </citation>
    <scope>NUCLEOTIDE SEQUENCE [LARGE SCALE GENOMIC DNA]</scope>
    <source>
        <strain evidence="2 3">Pr1d</strain>
    </source>
</reference>
<dbReference type="RefSeq" id="WP_148075021.1">
    <property type="nucleotide sequence ID" value="NZ_CP042913.1"/>
</dbReference>
<feature type="signal peptide" evidence="1">
    <location>
        <begin position="1"/>
        <end position="29"/>
    </location>
</feature>
<dbReference type="EMBL" id="CP042913">
    <property type="protein sequence ID" value="QEG36702.1"/>
    <property type="molecule type" value="Genomic_DNA"/>
</dbReference>